<dbReference type="AlphaFoldDB" id="A0A4R5YNM7"/>
<feature type="compositionally biased region" description="Pro residues" evidence="1">
    <location>
        <begin position="63"/>
        <end position="77"/>
    </location>
</feature>
<feature type="region of interest" description="Disordered" evidence="1">
    <location>
        <begin position="1"/>
        <end position="111"/>
    </location>
</feature>
<evidence type="ECO:0000313" key="2">
    <source>
        <dbReference type="EMBL" id="TDL46311.1"/>
    </source>
</evidence>
<gene>
    <name evidence="2" type="ORF">E2R54_07780</name>
</gene>
<name>A0A4R5YNM7_9MICO</name>
<protein>
    <submittedName>
        <fullName evidence="2">Uncharacterized protein</fullName>
    </submittedName>
</protein>
<evidence type="ECO:0000256" key="1">
    <source>
        <dbReference type="SAM" id="MobiDB-lite"/>
    </source>
</evidence>
<dbReference type="RefSeq" id="WP_091356555.1">
    <property type="nucleotide sequence ID" value="NZ_SMZX01000001.1"/>
</dbReference>
<evidence type="ECO:0000313" key="3">
    <source>
        <dbReference type="Proteomes" id="UP000295633"/>
    </source>
</evidence>
<accession>A0A4R5YNM7</accession>
<organism evidence="2 3">
    <name type="scientific">Microbacterium oleivorans</name>
    <dbReference type="NCBI Taxonomy" id="273677"/>
    <lineage>
        <taxon>Bacteria</taxon>
        <taxon>Bacillati</taxon>
        <taxon>Actinomycetota</taxon>
        <taxon>Actinomycetes</taxon>
        <taxon>Micrococcales</taxon>
        <taxon>Microbacteriaceae</taxon>
        <taxon>Microbacterium</taxon>
    </lineage>
</organism>
<dbReference type="Proteomes" id="UP000295633">
    <property type="component" value="Unassembled WGS sequence"/>
</dbReference>
<sequence length="197" mass="21062">MSTSAEGVPTPAPQFTPPDRVAPEDASLLWPDAHLLAEPPPGYQPLDMPAPWEPEPVTAAAPPVTPPQPASPPPQPTQPWKYAPYAPTASQPVAPAETPAHTPPPGYVISAHYEETPHPTRRAPAHSLRSFRDLRTGPLEGREFASMKEFAVAAVLEAGYPEADVARLFRFAPWQLSAWVDEARSARFGSGTGTGPA</sequence>
<dbReference type="EMBL" id="SMZX01000001">
    <property type="protein sequence ID" value="TDL46311.1"/>
    <property type="molecule type" value="Genomic_DNA"/>
</dbReference>
<proteinExistence type="predicted"/>
<reference evidence="2 3" key="1">
    <citation type="submission" date="2019-03" db="EMBL/GenBank/DDBJ databases">
        <title>Genome Sequencing and Assembly of Various Microbes Isolated from Partially Reclaimed Soil and Acid Mine Drainage (AMD) Site.</title>
        <authorList>
            <person name="Steinbock B."/>
            <person name="Bechtold R."/>
            <person name="Sevigny J.L."/>
            <person name="Thomas D."/>
            <person name="Cuthill L.R."/>
            <person name="Aveiro Johannsen E.J."/>
            <person name="Thomas K."/>
            <person name="Ghosh A."/>
        </authorList>
    </citation>
    <scope>NUCLEOTIDE SEQUENCE [LARGE SCALE GENOMIC DNA]</scope>
    <source>
        <strain evidence="2 3">F-B2</strain>
    </source>
</reference>
<comment type="caution">
    <text evidence="2">The sequence shown here is derived from an EMBL/GenBank/DDBJ whole genome shotgun (WGS) entry which is preliminary data.</text>
</comment>